<dbReference type="InterPro" id="IPR036508">
    <property type="entry name" value="Chitin-bd_dom_sf"/>
</dbReference>
<sequence length="157" mass="16756">MAQSIVPLVVVLLAGSLALSNANGSGGGFNNLVNPVFCQSKADGLYADPLDSHSFYHCSNSQTYRKQCPANLVFNPAISVCDWPVPEKVAPVTTQGITVPPFVANFCEAKADGMFADSQNSNAFYHCSNHNTYHKLCQQGLVFNQGLGACVWPSQGV</sequence>
<dbReference type="PROSITE" id="PS50940">
    <property type="entry name" value="CHIT_BIND_II"/>
    <property type="match status" value="2"/>
</dbReference>
<keyword evidence="4 9" id="KW-0732">Signal</keyword>
<dbReference type="GO" id="GO:0008843">
    <property type="term" value="F:endochitinase activity"/>
    <property type="evidence" value="ECO:0007669"/>
    <property type="project" value="UniProtKB-EC"/>
</dbReference>
<keyword evidence="7" id="KW-1015">Disulfide bond</keyword>
<keyword evidence="5" id="KW-0677">Repeat</keyword>
<feature type="chain" id="PRO_5042529369" description="chitinase" evidence="9">
    <location>
        <begin position="23"/>
        <end position="157"/>
    </location>
</feature>
<dbReference type="Gene3D" id="2.170.140.10">
    <property type="entry name" value="Chitin binding domain"/>
    <property type="match status" value="1"/>
</dbReference>
<dbReference type="RefSeq" id="XP_032834936.1">
    <property type="nucleotide sequence ID" value="XM_032979045.1"/>
</dbReference>
<dbReference type="AlphaFoldDB" id="A0AAJ7XHS7"/>
<protein>
    <recommendedName>
        <fullName evidence="2">chitinase</fullName>
        <ecNumber evidence="2">3.2.1.14</ecNumber>
    </recommendedName>
</protein>
<keyword evidence="3" id="KW-0147">Chitin-binding</keyword>
<gene>
    <name evidence="12" type="primary">LOC116957090</name>
</gene>
<dbReference type="SMART" id="SM00494">
    <property type="entry name" value="ChtBD2"/>
    <property type="match status" value="2"/>
</dbReference>
<name>A0AAJ7XHS7_PETMA</name>
<dbReference type="Proteomes" id="UP001318040">
    <property type="component" value="Chromosome 69"/>
</dbReference>
<reference evidence="12" key="1">
    <citation type="submission" date="2025-08" db="UniProtKB">
        <authorList>
            <consortium name="RefSeq"/>
        </authorList>
    </citation>
    <scope>IDENTIFICATION</scope>
    <source>
        <tissue evidence="12">Sperm</tissue>
    </source>
</reference>
<feature type="domain" description="Chitin-binding type-2" evidence="10">
    <location>
        <begin position="35"/>
        <end position="91"/>
    </location>
</feature>
<dbReference type="Pfam" id="PF01607">
    <property type="entry name" value="CBM_14"/>
    <property type="match status" value="2"/>
</dbReference>
<evidence type="ECO:0000313" key="12">
    <source>
        <dbReference type="RefSeq" id="XP_032834936.1"/>
    </source>
</evidence>
<evidence type="ECO:0000256" key="8">
    <source>
        <dbReference type="ARBA" id="ARBA00023180"/>
    </source>
</evidence>
<evidence type="ECO:0000259" key="10">
    <source>
        <dbReference type="PROSITE" id="PS50940"/>
    </source>
</evidence>
<keyword evidence="6" id="KW-0119">Carbohydrate metabolism</keyword>
<dbReference type="SUPFAM" id="SSF57625">
    <property type="entry name" value="Invertebrate chitin-binding proteins"/>
    <property type="match status" value="2"/>
</dbReference>
<evidence type="ECO:0000256" key="6">
    <source>
        <dbReference type="ARBA" id="ARBA00023024"/>
    </source>
</evidence>
<dbReference type="KEGG" id="pmrn:116957090"/>
<keyword evidence="6" id="KW-0624">Polysaccharide degradation</keyword>
<evidence type="ECO:0000313" key="11">
    <source>
        <dbReference type="Proteomes" id="UP001318040"/>
    </source>
</evidence>
<evidence type="ECO:0000256" key="3">
    <source>
        <dbReference type="ARBA" id="ARBA00022669"/>
    </source>
</evidence>
<evidence type="ECO:0000256" key="2">
    <source>
        <dbReference type="ARBA" id="ARBA00012729"/>
    </source>
</evidence>
<feature type="signal peptide" evidence="9">
    <location>
        <begin position="1"/>
        <end position="22"/>
    </location>
</feature>
<dbReference type="PANTHER" id="PTHR23301">
    <property type="entry name" value="CHITIN BINDING PERITROPHIN-A"/>
    <property type="match status" value="1"/>
</dbReference>
<feature type="domain" description="Chitin-binding type-2" evidence="10">
    <location>
        <begin position="104"/>
        <end position="157"/>
    </location>
</feature>
<evidence type="ECO:0000256" key="1">
    <source>
        <dbReference type="ARBA" id="ARBA00000822"/>
    </source>
</evidence>
<dbReference type="GO" id="GO:0008061">
    <property type="term" value="F:chitin binding"/>
    <property type="evidence" value="ECO:0007669"/>
    <property type="project" value="UniProtKB-KW"/>
</dbReference>
<evidence type="ECO:0000256" key="5">
    <source>
        <dbReference type="ARBA" id="ARBA00022737"/>
    </source>
</evidence>
<dbReference type="FunFam" id="2.170.140.10:FF:000001">
    <property type="entry name" value="Acidic mammalian chitinase"/>
    <property type="match status" value="2"/>
</dbReference>
<keyword evidence="11" id="KW-1185">Reference proteome</keyword>
<proteinExistence type="predicted"/>
<dbReference type="InterPro" id="IPR051940">
    <property type="entry name" value="Chitin_bind-dev_reg"/>
</dbReference>
<accession>A0AAJ7XHS7</accession>
<organism evidence="11 12">
    <name type="scientific">Petromyzon marinus</name>
    <name type="common">Sea lamprey</name>
    <dbReference type="NCBI Taxonomy" id="7757"/>
    <lineage>
        <taxon>Eukaryota</taxon>
        <taxon>Metazoa</taxon>
        <taxon>Chordata</taxon>
        <taxon>Craniata</taxon>
        <taxon>Vertebrata</taxon>
        <taxon>Cyclostomata</taxon>
        <taxon>Hyperoartia</taxon>
        <taxon>Petromyzontiformes</taxon>
        <taxon>Petromyzontidae</taxon>
        <taxon>Petromyzon</taxon>
    </lineage>
</organism>
<dbReference type="PANTHER" id="PTHR23301:SF0">
    <property type="entry name" value="CHITIN-BINDING TYPE-2 DOMAIN-CONTAINING PROTEIN-RELATED"/>
    <property type="match status" value="1"/>
</dbReference>
<dbReference type="EC" id="3.2.1.14" evidence="2"/>
<comment type="catalytic activity">
    <reaction evidence="1">
        <text>Random endo-hydrolysis of N-acetyl-beta-D-glucosaminide (1-&gt;4)-beta-linkages in chitin and chitodextrins.</text>
        <dbReference type="EC" id="3.2.1.14"/>
    </reaction>
</comment>
<evidence type="ECO:0000256" key="4">
    <source>
        <dbReference type="ARBA" id="ARBA00022729"/>
    </source>
</evidence>
<keyword evidence="8" id="KW-0325">Glycoprotein</keyword>
<evidence type="ECO:0000256" key="7">
    <source>
        <dbReference type="ARBA" id="ARBA00023157"/>
    </source>
</evidence>
<dbReference type="InterPro" id="IPR002557">
    <property type="entry name" value="Chitin-bd_dom"/>
</dbReference>
<keyword evidence="6" id="KW-0146">Chitin degradation</keyword>
<dbReference type="Gene3D" id="3.20.20.80">
    <property type="entry name" value="Glycosidases"/>
    <property type="match status" value="1"/>
</dbReference>
<dbReference type="GO" id="GO:0006032">
    <property type="term" value="P:chitin catabolic process"/>
    <property type="evidence" value="ECO:0007669"/>
    <property type="project" value="UniProtKB-KW"/>
</dbReference>
<evidence type="ECO:0000256" key="9">
    <source>
        <dbReference type="SAM" id="SignalP"/>
    </source>
</evidence>
<dbReference type="GO" id="GO:0005576">
    <property type="term" value="C:extracellular region"/>
    <property type="evidence" value="ECO:0007669"/>
    <property type="project" value="InterPro"/>
</dbReference>